<gene>
    <name evidence="3" type="ORF">SAMN02745199_0225</name>
</gene>
<proteinExistence type="predicted"/>
<dbReference type="Gene3D" id="1.10.4030.10">
    <property type="entry name" value="Porin chaperone SurA, peptide-binding domain"/>
    <property type="match status" value="1"/>
</dbReference>
<dbReference type="STRING" id="1123380.SAMN02745199_0225"/>
<feature type="domain" description="PpiC" evidence="2">
    <location>
        <begin position="181"/>
        <end position="286"/>
    </location>
</feature>
<keyword evidence="1" id="KW-0812">Transmembrane</keyword>
<accession>A0A1M5QY55</accession>
<sequence length="545" mass="62764">MRKWFEKAHGAIIWTIAFAFVAGIVIWSLMSYFSTRRNSEEYKYSLSDSVAYLTKDGTALSSEYWIFPWDIENSYGQALSYYQITEVDPIFEEPLIKASLLSDLINTKVILYYAEINDISPTDEEIKSELDKQLEQINANEKLKNYINQKYGSVQKYLDSIKPDVEKYLTISKVKNLLGVVSDEEIKKYYNENKEDLKAKYDSANVDYVYFSSPASANEFISSAMEKGFYQAATDASLNVQNVAEFKRGILDKNIEETIFESSNTMVGPVPIGNSLFVFNVKDVKTVDTYEKFVLSKGYQEVLSTLKDKKFNSAIQEFKENNNISFEIIDPIYKVWYNVLHNSGKDLIQVYKEIQEQIFDDTSLKVGVPVEIKSAFVTLVEKMKHATEVTQDPNLNKVLKDAEKEANMVVENIYEEYPDSFVAVEKMKNLHPDRIDVSFKYYSRLYSKIKPYLEYGMMQSVMNDFIDLYSGLSTLADATDISLDMKAEVLYDLYEINKILKDATTASEYLERLKEATPDYMDYDSAFSELKFMLTNESTTSNTNQ</sequence>
<evidence type="ECO:0000313" key="3">
    <source>
        <dbReference type="EMBL" id="SHH19074.1"/>
    </source>
</evidence>
<feature type="transmembrane region" description="Helical" evidence="1">
    <location>
        <begin position="12"/>
        <end position="33"/>
    </location>
</feature>
<dbReference type="OrthoDB" id="14196at2"/>
<dbReference type="InterPro" id="IPR050245">
    <property type="entry name" value="PrsA_foldase"/>
</dbReference>
<name>A0A1M5QY55_9BACT</name>
<dbReference type="EMBL" id="FQXN01000001">
    <property type="protein sequence ID" value="SHH19074.1"/>
    <property type="molecule type" value="Genomic_DNA"/>
</dbReference>
<dbReference type="RefSeq" id="WP_073071214.1">
    <property type="nucleotide sequence ID" value="NZ_FQXN01000001.1"/>
</dbReference>
<dbReference type="InterPro" id="IPR027304">
    <property type="entry name" value="Trigger_fact/SurA_dom_sf"/>
</dbReference>
<keyword evidence="1" id="KW-0472">Membrane</keyword>
<organism evidence="3 4">
    <name type="scientific">Thermosipho atlanticus DSM 15807</name>
    <dbReference type="NCBI Taxonomy" id="1123380"/>
    <lineage>
        <taxon>Bacteria</taxon>
        <taxon>Thermotogati</taxon>
        <taxon>Thermotogota</taxon>
        <taxon>Thermotogae</taxon>
        <taxon>Thermotogales</taxon>
        <taxon>Fervidobacteriaceae</taxon>
        <taxon>Thermosipho</taxon>
    </lineage>
</organism>
<evidence type="ECO:0000259" key="2">
    <source>
        <dbReference type="Pfam" id="PF13145"/>
    </source>
</evidence>
<evidence type="ECO:0000256" key="1">
    <source>
        <dbReference type="SAM" id="Phobius"/>
    </source>
</evidence>
<evidence type="ECO:0000313" key="4">
    <source>
        <dbReference type="Proteomes" id="UP000242592"/>
    </source>
</evidence>
<keyword evidence="1" id="KW-1133">Transmembrane helix</keyword>
<dbReference type="Pfam" id="PF13145">
    <property type="entry name" value="Rotamase_2"/>
    <property type="match status" value="1"/>
</dbReference>
<dbReference type="SUPFAM" id="SSF109998">
    <property type="entry name" value="Triger factor/SurA peptide-binding domain-like"/>
    <property type="match status" value="1"/>
</dbReference>
<dbReference type="AlphaFoldDB" id="A0A1M5QY55"/>
<dbReference type="PANTHER" id="PTHR47245">
    <property type="entry name" value="PEPTIDYLPROLYL ISOMERASE"/>
    <property type="match status" value="1"/>
</dbReference>
<protein>
    <submittedName>
        <fullName evidence="3">PPIC-type PPIASE domain-containing protein</fullName>
    </submittedName>
</protein>
<dbReference type="GO" id="GO:0003755">
    <property type="term" value="F:peptidyl-prolyl cis-trans isomerase activity"/>
    <property type="evidence" value="ECO:0007669"/>
    <property type="project" value="InterPro"/>
</dbReference>
<keyword evidence="4" id="KW-1185">Reference proteome</keyword>
<dbReference type="InterPro" id="IPR000297">
    <property type="entry name" value="PPIase_PpiC"/>
</dbReference>
<reference evidence="4" key="1">
    <citation type="submission" date="2016-11" db="EMBL/GenBank/DDBJ databases">
        <authorList>
            <person name="Varghese N."/>
            <person name="Submissions S."/>
        </authorList>
    </citation>
    <scope>NUCLEOTIDE SEQUENCE [LARGE SCALE GENOMIC DNA]</scope>
    <source>
        <strain evidence="4">DSM 15807</strain>
    </source>
</reference>
<dbReference type="PANTHER" id="PTHR47245:SF2">
    <property type="entry name" value="PEPTIDYL-PROLYL CIS-TRANS ISOMERASE HP_0175-RELATED"/>
    <property type="match status" value="1"/>
</dbReference>
<dbReference type="Proteomes" id="UP000242592">
    <property type="component" value="Unassembled WGS sequence"/>
</dbReference>